<evidence type="ECO:0000313" key="2">
    <source>
        <dbReference type="EMBL" id="GIE18346.1"/>
    </source>
</evidence>
<organism evidence="2 3">
    <name type="scientific">Winogradskya humida</name>
    <dbReference type="NCBI Taxonomy" id="113566"/>
    <lineage>
        <taxon>Bacteria</taxon>
        <taxon>Bacillati</taxon>
        <taxon>Actinomycetota</taxon>
        <taxon>Actinomycetes</taxon>
        <taxon>Micromonosporales</taxon>
        <taxon>Micromonosporaceae</taxon>
        <taxon>Winogradskya</taxon>
    </lineage>
</organism>
<dbReference type="EMBL" id="BOMN01000018">
    <property type="protein sequence ID" value="GIE18346.1"/>
    <property type="molecule type" value="Genomic_DNA"/>
</dbReference>
<dbReference type="PANTHER" id="PTHR43798">
    <property type="entry name" value="MONOACYLGLYCEROL LIPASE"/>
    <property type="match status" value="1"/>
</dbReference>
<feature type="domain" description="AB hydrolase-1" evidence="1">
    <location>
        <begin position="4"/>
        <end position="233"/>
    </location>
</feature>
<dbReference type="Proteomes" id="UP000603200">
    <property type="component" value="Unassembled WGS sequence"/>
</dbReference>
<dbReference type="SUPFAM" id="SSF53474">
    <property type="entry name" value="alpha/beta-Hydrolases"/>
    <property type="match status" value="1"/>
</dbReference>
<dbReference type="Gene3D" id="3.40.50.1820">
    <property type="entry name" value="alpha/beta hydrolase"/>
    <property type="match status" value="1"/>
</dbReference>
<evidence type="ECO:0000259" key="1">
    <source>
        <dbReference type="Pfam" id="PF12697"/>
    </source>
</evidence>
<dbReference type="Pfam" id="PF12697">
    <property type="entry name" value="Abhydrolase_6"/>
    <property type="match status" value="1"/>
</dbReference>
<proteinExistence type="predicted"/>
<comment type="caution">
    <text evidence="2">The sequence shown here is derived from an EMBL/GenBank/DDBJ whole genome shotgun (WGS) entry which is preliminary data.</text>
</comment>
<accession>A0ABQ3ZIB6</accession>
<gene>
    <name evidence="2" type="ORF">Ahu01nite_014480</name>
</gene>
<name>A0ABQ3ZIB6_9ACTN</name>
<dbReference type="InterPro" id="IPR029058">
    <property type="entry name" value="AB_hydrolase_fold"/>
</dbReference>
<keyword evidence="3" id="KW-1185">Reference proteome</keyword>
<dbReference type="PANTHER" id="PTHR43798:SF5">
    <property type="entry name" value="MONOACYLGLYCEROL LIPASE ABHD6"/>
    <property type="match status" value="1"/>
</dbReference>
<reference evidence="2 3" key="1">
    <citation type="submission" date="2021-01" db="EMBL/GenBank/DDBJ databases">
        <title>Whole genome shotgun sequence of Actinoplanes humidus NBRC 14915.</title>
        <authorList>
            <person name="Komaki H."/>
            <person name="Tamura T."/>
        </authorList>
    </citation>
    <scope>NUCLEOTIDE SEQUENCE [LARGE SCALE GENOMIC DNA]</scope>
    <source>
        <strain evidence="2 3">NBRC 14915</strain>
    </source>
</reference>
<evidence type="ECO:0000313" key="3">
    <source>
        <dbReference type="Proteomes" id="UP000603200"/>
    </source>
</evidence>
<dbReference type="RefSeq" id="WP_203835619.1">
    <property type="nucleotide sequence ID" value="NZ_BAAATV010000004.1"/>
</dbReference>
<dbReference type="InterPro" id="IPR000073">
    <property type="entry name" value="AB_hydrolase_1"/>
</dbReference>
<dbReference type="InterPro" id="IPR050266">
    <property type="entry name" value="AB_hydrolase_sf"/>
</dbReference>
<sequence length="234" mass="25751">MSDLLLIHGLTYDHRAWGPLREHLDPGRRVLAVDLPGHGSSPRRDAYPLAGIIDAVHEQVTAAGLAEPVVVGHSVGAIIAGAYAARYPAAAVVNLDQMLLPGPFFAVVRAAEPQLRGPRWREFWERMLAGMGIESLPDDARKLVETATDPRQDLLLGYWDEILRETDEQIRENRLRELRAIADKGLPYHWVNASEPPTAYLQWLRSVLPQAEVTVVPGGHFPHLADPAAVAAVL</sequence>
<protein>
    <recommendedName>
        <fullName evidence="1">AB hydrolase-1 domain-containing protein</fullName>
    </recommendedName>
</protein>